<dbReference type="GO" id="GO:0016765">
    <property type="term" value="F:transferase activity, transferring alkyl or aryl (other than methyl) groups"/>
    <property type="evidence" value="ECO:0007669"/>
    <property type="project" value="InterPro"/>
</dbReference>
<evidence type="ECO:0000313" key="7">
    <source>
        <dbReference type="Proteomes" id="UP000050430"/>
    </source>
</evidence>
<comment type="subcellular location">
    <subcellularLocation>
        <location evidence="1">Membrane</location>
        <topology evidence="1">Multi-pass membrane protein</topology>
    </subcellularLocation>
</comment>
<feature type="transmembrane region" description="Helical" evidence="5">
    <location>
        <begin position="203"/>
        <end position="221"/>
    </location>
</feature>
<dbReference type="PANTHER" id="PTHR42723">
    <property type="entry name" value="CHLOROPHYLL SYNTHASE"/>
    <property type="match status" value="1"/>
</dbReference>
<dbReference type="InterPro" id="IPR044878">
    <property type="entry name" value="UbiA_sf"/>
</dbReference>
<evidence type="ECO:0000256" key="2">
    <source>
        <dbReference type="ARBA" id="ARBA00022692"/>
    </source>
</evidence>
<dbReference type="Gene3D" id="1.10.357.140">
    <property type="entry name" value="UbiA prenyltransferase"/>
    <property type="match status" value="1"/>
</dbReference>
<dbReference type="GO" id="GO:0016020">
    <property type="term" value="C:membrane"/>
    <property type="evidence" value="ECO:0007669"/>
    <property type="project" value="UniProtKB-SubCell"/>
</dbReference>
<keyword evidence="4 5" id="KW-0472">Membrane</keyword>
<accession>A0A0P6XW27</accession>
<evidence type="ECO:0000256" key="4">
    <source>
        <dbReference type="ARBA" id="ARBA00023136"/>
    </source>
</evidence>
<feature type="transmembrane region" description="Helical" evidence="5">
    <location>
        <begin position="266"/>
        <end position="283"/>
    </location>
</feature>
<dbReference type="STRING" id="229920.ADM99_03700"/>
<dbReference type="OrthoDB" id="9782418at2"/>
<feature type="transmembrane region" description="Helical" evidence="5">
    <location>
        <begin position="227"/>
        <end position="246"/>
    </location>
</feature>
<protein>
    <recommendedName>
        <fullName evidence="8">Ubiquinone biosynthesis protein UbiA</fullName>
    </recommendedName>
</protein>
<dbReference type="NCBIfam" id="NF009523">
    <property type="entry name" value="PRK12884.1"/>
    <property type="match status" value="1"/>
</dbReference>
<proteinExistence type="predicted"/>
<gene>
    <name evidence="6" type="ORF">ADM99_03700</name>
</gene>
<dbReference type="AlphaFoldDB" id="A0A0P6XW27"/>
<dbReference type="RefSeq" id="WP_158423414.1">
    <property type="nucleotide sequence ID" value="NZ_BBYA01000009.1"/>
</dbReference>
<evidence type="ECO:0000256" key="1">
    <source>
        <dbReference type="ARBA" id="ARBA00004141"/>
    </source>
</evidence>
<keyword evidence="7" id="KW-1185">Reference proteome</keyword>
<feature type="transmembrane region" description="Helical" evidence="5">
    <location>
        <begin position="132"/>
        <end position="153"/>
    </location>
</feature>
<dbReference type="InterPro" id="IPR050475">
    <property type="entry name" value="Prenyltransferase_related"/>
</dbReference>
<dbReference type="Proteomes" id="UP000050430">
    <property type="component" value="Unassembled WGS sequence"/>
</dbReference>
<keyword evidence="2 5" id="KW-0812">Transmembrane</keyword>
<organism evidence="6 7">
    <name type="scientific">Leptolinea tardivitalis</name>
    <dbReference type="NCBI Taxonomy" id="229920"/>
    <lineage>
        <taxon>Bacteria</taxon>
        <taxon>Bacillati</taxon>
        <taxon>Chloroflexota</taxon>
        <taxon>Anaerolineae</taxon>
        <taxon>Anaerolineales</taxon>
        <taxon>Anaerolineaceae</taxon>
        <taxon>Leptolinea</taxon>
    </lineage>
</organism>
<sequence length="284" mass="30898">MEKKKLNGLIRLFRPDLSLAAGLCTVGGQIIAAGRLAPLPVTLLGFLCAFGCSGSALVVNDYFDYDVDCINAPDRPLPSGAVTRKEAWVLAVLLSVIGLASAALLGPLCFFFGAIFWIIGFLYNWRFKESGLPGNLMVSSSVAFTFVLGGMSVGQPWNVLVWVFAMMAFFIDLGEEITGDALDMDGDLKRDARSVARAKGKQFALRLAVAFWGLVILLGWIPVLTGLMGIGYQITMLAVDALILYFSIRLMRTDDVSTQRWCMKGVYMGMTLIVLAFLIGQIAR</sequence>
<dbReference type="Pfam" id="PF01040">
    <property type="entry name" value="UbiA"/>
    <property type="match status" value="1"/>
</dbReference>
<dbReference type="EMBL" id="LGCK01000006">
    <property type="protein sequence ID" value="KPL73529.1"/>
    <property type="molecule type" value="Genomic_DNA"/>
</dbReference>
<evidence type="ECO:0000256" key="5">
    <source>
        <dbReference type="SAM" id="Phobius"/>
    </source>
</evidence>
<comment type="caution">
    <text evidence="6">The sequence shown here is derived from an EMBL/GenBank/DDBJ whole genome shotgun (WGS) entry which is preliminary data.</text>
</comment>
<dbReference type="PANTHER" id="PTHR42723:SF1">
    <property type="entry name" value="CHLOROPHYLL SYNTHASE, CHLOROPLASTIC"/>
    <property type="match status" value="1"/>
</dbReference>
<name>A0A0P6XW27_9CHLR</name>
<reference evidence="6 7" key="1">
    <citation type="submission" date="2015-07" db="EMBL/GenBank/DDBJ databases">
        <title>Genome sequence of Leptolinea tardivitalis DSM 16556.</title>
        <authorList>
            <person name="Hemp J."/>
            <person name="Ward L.M."/>
            <person name="Pace L.A."/>
            <person name="Fischer W.W."/>
        </authorList>
    </citation>
    <scope>NUCLEOTIDE SEQUENCE [LARGE SCALE GENOMIC DNA]</scope>
    <source>
        <strain evidence="6 7">YMTK-2</strain>
    </source>
</reference>
<dbReference type="InterPro" id="IPR000537">
    <property type="entry name" value="UbiA_prenyltransferase"/>
</dbReference>
<evidence type="ECO:0000313" key="6">
    <source>
        <dbReference type="EMBL" id="KPL73529.1"/>
    </source>
</evidence>
<dbReference type="CDD" id="cd13961">
    <property type="entry name" value="PT_UbiA_DGGGPS"/>
    <property type="match status" value="1"/>
</dbReference>
<evidence type="ECO:0000256" key="3">
    <source>
        <dbReference type="ARBA" id="ARBA00022989"/>
    </source>
</evidence>
<keyword evidence="3 5" id="KW-1133">Transmembrane helix</keyword>
<evidence type="ECO:0008006" key="8">
    <source>
        <dbReference type="Google" id="ProtNLM"/>
    </source>
</evidence>
<feature type="transmembrane region" description="Helical" evidence="5">
    <location>
        <begin position="87"/>
        <end position="120"/>
    </location>
</feature>